<sequence length="270" mass="30740">MHLSTRDVQRLLTAAGYYNGGIDGDAGPKTLTAVDRIISGHTRELTDRNMNDRRRMIAAAQLVLKHAGYEPGLIDGYSGHNTHEAYNAWAYYQEHGKAESLGRDNDDDLFSGEPASGDWPRQRDVDTFYGAVGKNQTRIRLPYKMRIAWDTSDTVSSFLCHEKVADAMSGIFRRTFDAYGYKRITELGLDLYGGCLNVRKMRGGSSWSMHAWGIAVDLDPANNRLRWGRDRARFAKPEYDEFWRIVEDAGALSLGRARNYDWMHFQFARL</sequence>
<dbReference type="Pfam" id="PF13539">
    <property type="entry name" value="Peptidase_M15_4"/>
    <property type="match status" value="1"/>
</dbReference>
<evidence type="ECO:0000259" key="1">
    <source>
        <dbReference type="Pfam" id="PF13539"/>
    </source>
</evidence>
<accession>A0A0B5A5A2</accession>
<organism evidence="2 3">
    <name type="scientific">Paracoccus phage vB_PmaS-R3</name>
    <dbReference type="NCBI Taxonomy" id="2494563"/>
    <lineage>
        <taxon>Viruses</taxon>
        <taxon>Duplodnaviria</taxon>
        <taxon>Heunggongvirae</taxon>
        <taxon>Uroviricota</taxon>
        <taxon>Caudoviricetes</taxon>
        <taxon>Zhuquevirus</taxon>
        <taxon>Zhuquevirus R3</taxon>
    </lineage>
</organism>
<dbReference type="EMBL" id="KP162168">
    <property type="protein sequence ID" value="AJD83154.1"/>
    <property type="molecule type" value="Genomic_DNA"/>
</dbReference>
<keyword evidence="3" id="KW-1185">Reference proteome</keyword>
<dbReference type="SUPFAM" id="SSF55166">
    <property type="entry name" value="Hedgehog/DD-peptidase"/>
    <property type="match status" value="1"/>
</dbReference>
<dbReference type="GeneID" id="23681314"/>
<feature type="domain" description="Peptidase M15C" evidence="1">
    <location>
        <begin position="203"/>
        <end position="266"/>
    </location>
</feature>
<evidence type="ECO:0000313" key="2">
    <source>
        <dbReference type="EMBL" id="AJD83154.1"/>
    </source>
</evidence>
<dbReference type="Proteomes" id="UP000031732">
    <property type="component" value="Genome"/>
</dbReference>
<dbReference type="KEGG" id="vg:23681314"/>
<dbReference type="InterPro" id="IPR039561">
    <property type="entry name" value="Peptidase_M15C"/>
</dbReference>
<dbReference type="RefSeq" id="YP_009126420.1">
    <property type="nucleotide sequence ID" value="NC_026608.1"/>
</dbReference>
<dbReference type="GO" id="GO:0008233">
    <property type="term" value="F:peptidase activity"/>
    <property type="evidence" value="ECO:0007669"/>
    <property type="project" value="InterPro"/>
</dbReference>
<name>A0A0B5A5A2_9CAUD</name>
<reference evidence="3" key="1">
    <citation type="submission" date="2014-11" db="EMBL/GenBank/DDBJ databases">
        <title>Complete genome sequence of Paracoccus marcusii phage vB_PmaS_IMEP1 isolated from the South China Sea.</title>
        <authorList>
            <person name="Xu Y."/>
            <person name="Zhang R."/>
            <person name="Jiao N."/>
        </authorList>
    </citation>
    <scope>NUCLEOTIDE SEQUENCE [LARGE SCALE GENOMIC DNA]</scope>
</reference>
<dbReference type="InterPro" id="IPR009045">
    <property type="entry name" value="Zn_M74/Hedgehog-like"/>
</dbReference>
<evidence type="ECO:0000313" key="3">
    <source>
        <dbReference type="Proteomes" id="UP000031732"/>
    </source>
</evidence>
<protein>
    <submittedName>
        <fullName evidence="2">Endolysin</fullName>
    </submittedName>
</protein>
<proteinExistence type="predicted"/>
<dbReference type="Gene3D" id="3.30.1380.10">
    <property type="match status" value="1"/>
</dbReference>
<reference evidence="2 3" key="2">
    <citation type="journal article" date="2015" name="Stand. Genomic Sci.">
        <title>Complete genome sequence of Paracoccus marcusii phage vB_PmaS-R3 isolated from the South China Sea.</title>
        <authorList>
            <person name="Xu Y."/>
            <person name="Zhang R."/>
            <person name="Jiao N."/>
        </authorList>
    </citation>
    <scope>NUCLEOTIDE SEQUENCE [LARGE SCALE GENOMIC DNA]</scope>
</reference>